<organism evidence="2 3">
    <name type="scientific">Araneus ventricosus</name>
    <name type="common">Orbweaver spider</name>
    <name type="synonym">Epeira ventricosa</name>
    <dbReference type="NCBI Taxonomy" id="182803"/>
    <lineage>
        <taxon>Eukaryota</taxon>
        <taxon>Metazoa</taxon>
        <taxon>Ecdysozoa</taxon>
        <taxon>Arthropoda</taxon>
        <taxon>Chelicerata</taxon>
        <taxon>Arachnida</taxon>
        <taxon>Araneae</taxon>
        <taxon>Araneomorphae</taxon>
        <taxon>Entelegynae</taxon>
        <taxon>Araneoidea</taxon>
        <taxon>Araneidae</taxon>
        <taxon>Araneus</taxon>
    </lineage>
</organism>
<accession>A0A4Y2X3J5</accession>
<dbReference type="AlphaFoldDB" id="A0A4Y2X3J5"/>
<name>A0A4Y2X3J5_ARAVE</name>
<feature type="compositionally biased region" description="Acidic residues" evidence="1">
    <location>
        <begin position="52"/>
        <end position="66"/>
    </location>
</feature>
<proteinExistence type="predicted"/>
<protein>
    <submittedName>
        <fullName evidence="2">Uncharacterized protein</fullName>
    </submittedName>
</protein>
<evidence type="ECO:0000313" key="3">
    <source>
        <dbReference type="Proteomes" id="UP000499080"/>
    </source>
</evidence>
<gene>
    <name evidence="2" type="ORF">AVEN_49269_1</name>
</gene>
<comment type="caution">
    <text evidence="2">The sequence shown here is derived from an EMBL/GenBank/DDBJ whole genome shotgun (WGS) entry which is preliminary data.</text>
</comment>
<sequence length="142" mass="16158">VYRIGLIRESSEFEEGYQENIQYWLECDVDDPGFQVLEDDGIIAIVIDDQDSCDDEVGPSDNDPDEKEQSSVESFHCPLEVLEQEEECHAVAQTCLRFSVGKTEVSLHKSHISHAIGRWARHIVSDEVSRPPLILTQVWNQS</sequence>
<keyword evidence="3" id="KW-1185">Reference proteome</keyword>
<dbReference type="Proteomes" id="UP000499080">
    <property type="component" value="Unassembled WGS sequence"/>
</dbReference>
<feature type="region of interest" description="Disordered" evidence="1">
    <location>
        <begin position="52"/>
        <end position="73"/>
    </location>
</feature>
<feature type="non-terminal residue" evidence="2">
    <location>
        <position position="1"/>
    </location>
</feature>
<reference evidence="2 3" key="1">
    <citation type="journal article" date="2019" name="Sci. Rep.">
        <title>Orb-weaving spider Araneus ventricosus genome elucidates the spidroin gene catalogue.</title>
        <authorList>
            <person name="Kono N."/>
            <person name="Nakamura H."/>
            <person name="Ohtoshi R."/>
            <person name="Moran D.A.P."/>
            <person name="Shinohara A."/>
            <person name="Yoshida Y."/>
            <person name="Fujiwara M."/>
            <person name="Mori M."/>
            <person name="Tomita M."/>
            <person name="Arakawa K."/>
        </authorList>
    </citation>
    <scope>NUCLEOTIDE SEQUENCE [LARGE SCALE GENOMIC DNA]</scope>
</reference>
<dbReference type="EMBL" id="BGPR01070292">
    <property type="protein sequence ID" value="GBO43748.1"/>
    <property type="molecule type" value="Genomic_DNA"/>
</dbReference>
<evidence type="ECO:0000313" key="2">
    <source>
        <dbReference type="EMBL" id="GBO43748.1"/>
    </source>
</evidence>
<dbReference type="OrthoDB" id="125347at2759"/>
<evidence type="ECO:0000256" key="1">
    <source>
        <dbReference type="SAM" id="MobiDB-lite"/>
    </source>
</evidence>